<feature type="transmembrane region" description="Helical" evidence="7">
    <location>
        <begin position="164"/>
        <end position="192"/>
    </location>
</feature>
<dbReference type="PANTHER" id="PTHR10361:SF30">
    <property type="entry name" value="SODIUM_METABOLITE COTRANSPORTER BASS6, CHLOROPLASTIC-RELATED"/>
    <property type="match status" value="1"/>
</dbReference>
<protein>
    <submittedName>
        <fullName evidence="8">Uncharacterized protein</fullName>
    </submittedName>
</protein>
<dbReference type="Pfam" id="PF01758">
    <property type="entry name" value="SBF"/>
    <property type="match status" value="1"/>
</dbReference>
<feature type="transmembrane region" description="Helical" evidence="7">
    <location>
        <begin position="326"/>
        <end position="350"/>
    </location>
</feature>
<evidence type="ECO:0000256" key="7">
    <source>
        <dbReference type="SAM" id="Phobius"/>
    </source>
</evidence>
<dbReference type="OrthoDB" id="203097at2759"/>
<evidence type="ECO:0000313" key="9">
    <source>
        <dbReference type="Proteomes" id="UP000030748"/>
    </source>
</evidence>
<comment type="similarity">
    <text evidence="3">Belongs to the bile acid:sodium symporter (BASS) (TC 2.A.28) family.</text>
</comment>
<dbReference type="KEGG" id="egt:105956221"/>
<evidence type="ECO:0000256" key="4">
    <source>
        <dbReference type="ARBA" id="ARBA00022692"/>
    </source>
</evidence>
<accession>A0A022RFT2</accession>
<feature type="transmembrane region" description="Helical" evidence="7">
    <location>
        <begin position="198"/>
        <end position="218"/>
    </location>
</feature>
<reference evidence="8 9" key="1">
    <citation type="journal article" date="2013" name="Proc. Natl. Acad. Sci. U.S.A.">
        <title>Fine-scale variation in meiotic recombination in Mimulus inferred from population shotgun sequencing.</title>
        <authorList>
            <person name="Hellsten U."/>
            <person name="Wright K.M."/>
            <person name="Jenkins J."/>
            <person name="Shu S."/>
            <person name="Yuan Y."/>
            <person name="Wessler S.R."/>
            <person name="Schmutz J."/>
            <person name="Willis J.H."/>
            <person name="Rokhsar D.S."/>
        </authorList>
    </citation>
    <scope>NUCLEOTIDE SEQUENCE [LARGE SCALE GENOMIC DNA]</scope>
    <source>
        <strain evidence="9">cv. DUN x IM62</strain>
    </source>
</reference>
<feature type="transmembrane region" description="Helical" evidence="7">
    <location>
        <begin position="102"/>
        <end position="123"/>
    </location>
</feature>
<keyword evidence="5 7" id="KW-1133">Transmembrane helix</keyword>
<proteinExistence type="inferred from homology"/>
<dbReference type="Proteomes" id="UP000030748">
    <property type="component" value="Unassembled WGS sequence"/>
</dbReference>
<dbReference type="eggNOG" id="KOG2718">
    <property type="taxonomic scope" value="Eukaryota"/>
</dbReference>
<keyword evidence="6 7" id="KW-0472">Membrane</keyword>
<dbReference type="InterPro" id="IPR004710">
    <property type="entry name" value="Bilac:Na_transpt"/>
</dbReference>
<dbReference type="EMBL" id="KI630460">
    <property type="protein sequence ID" value="EYU39046.1"/>
    <property type="molecule type" value="Genomic_DNA"/>
</dbReference>
<evidence type="ECO:0000256" key="2">
    <source>
        <dbReference type="ARBA" id="ARBA00004141"/>
    </source>
</evidence>
<dbReference type="Gene3D" id="1.20.1530.20">
    <property type="match status" value="1"/>
</dbReference>
<dbReference type="GO" id="GO:0009941">
    <property type="term" value="C:chloroplast envelope"/>
    <property type="evidence" value="ECO:0007669"/>
    <property type="project" value="UniProtKB-SubCell"/>
</dbReference>
<evidence type="ECO:0000256" key="5">
    <source>
        <dbReference type="ARBA" id="ARBA00022989"/>
    </source>
</evidence>
<dbReference type="OMA" id="PLAMNIN"/>
<evidence type="ECO:0000256" key="1">
    <source>
        <dbReference type="ARBA" id="ARBA00004119"/>
    </source>
</evidence>
<dbReference type="PhylomeDB" id="A0A022RFT2"/>
<dbReference type="PANTHER" id="PTHR10361">
    <property type="entry name" value="SODIUM-BILE ACID COTRANSPORTER"/>
    <property type="match status" value="1"/>
</dbReference>
<feature type="transmembrane region" description="Helical" evidence="7">
    <location>
        <begin position="389"/>
        <end position="411"/>
    </location>
</feature>
<feature type="transmembrane region" description="Helical" evidence="7">
    <location>
        <begin position="230"/>
        <end position="252"/>
    </location>
</feature>
<gene>
    <name evidence="8" type="ORF">MIMGU_mgv1a007118mg</name>
</gene>
<keyword evidence="9" id="KW-1185">Reference proteome</keyword>
<comment type="subcellular location">
    <subcellularLocation>
        <location evidence="2">Membrane</location>
        <topology evidence="2">Multi-pass membrane protein</topology>
    </subcellularLocation>
    <subcellularLocation>
        <location evidence="1">Plastid</location>
        <location evidence="1">Chloroplast envelope</location>
    </subcellularLocation>
</comment>
<feature type="transmembrane region" description="Helical" evidence="7">
    <location>
        <begin position="264"/>
        <end position="282"/>
    </location>
</feature>
<dbReference type="STRING" id="4155.A0A022RFT2"/>
<dbReference type="AlphaFoldDB" id="A0A022RFT2"/>
<evidence type="ECO:0000313" key="8">
    <source>
        <dbReference type="EMBL" id="EYU39046.1"/>
    </source>
</evidence>
<dbReference type="InterPro" id="IPR038770">
    <property type="entry name" value="Na+/solute_symporter_sf"/>
</dbReference>
<organism evidence="8 9">
    <name type="scientific">Erythranthe guttata</name>
    <name type="common">Yellow monkey flower</name>
    <name type="synonym">Mimulus guttatus</name>
    <dbReference type="NCBI Taxonomy" id="4155"/>
    <lineage>
        <taxon>Eukaryota</taxon>
        <taxon>Viridiplantae</taxon>
        <taxon>Streptophyta</taxon>
        <taxon>Embryophyta</taxon>
        <taxon>Tracheophyta</taxon>
        <taxon>Spermatophyta</taxon>
        <taxon>Magnoliopsida</taxon>
        <taxon>eudicotyledons</taxon>
        <taxon>Gunneridae</taxon>
        <taxon>Pentapetalae</taxon>
        <taxon>asterids</taxon>
        <taxon>lamiids</taxon>
        <taxon>Lamiales</taxon>
        <taxon>Phrymaceae</taxon>
        <taxon>Erythranthe</taxon>
    </lineage>
</organism>
<dbReference type="GO" id="GO:0016020">
    <property type="term" value="C:membrane"/>
    <property type="evidence" value="ECO:0007669"/>
    <property type="project" value="UniProtKB-SubCell"/>
</dbReference>
<dbReference type="InterPro" id="IPR002657">
    <property type="entry name" value="BilAc:Na_symport/Acr3"/>
</dbReference>
<name>A0A022RFT2_ERYGU</name>
<keyword evidence="4 7" id="KW-0812">Transmembrane</keyword>
<sequence length="418" mass="44965">MIANGKLLHHHHHHHFHGRQSFLRPDYLRVKGCTEVAAASSAQKRSHFSGLRLSCSPFRLGSGGFSRLLCIGKCAPDNLPPDYPTHGTESPKIKEEVSFTNILKGANSFLPQVVIASTVLALIYPPSFTWFTNRYYAPALGFLMFAVGVNSSEKDFLEAFNRPSAIFAGYVGQFVVKPLLGFIFGTISMTIFGLPTPLAAGIMLTSCVSGAQLSNYATFLTDPQMAPLSIVMTSLSTATAVFVTPFLSLLLIGKRLPVDVKGMVSNILQIVVTPIATGLFLNRFFPKICDAIRVILPLLSVFVTALCVGAPLAINVGSLMSVSGISVLVVVIAFHLSAFIAGFSLTGLVFRDSPDVKALQRTLSYETGMQSSLLALALANRFFQDPLVSIAPAISTVIMSLMGFSLVMLWAPTKKSAV</sequence>
<evidence type="ECO:0000256" key="6">
    <source>
        <dbReference type="ARBA" id="ARBA00023136"/>
    </source>
</evidence>
<feature type="transmembrane region" description="Helical" evidence="7">
    <location>
        <begin position="294"/>
        <end position="314"/>
    </location>
</feature>
<evidence type="ECO:0000256" key="3">
    <source>
        <dbReference type="ARBA" id="ARBA00006528"/>
    </source>
</evidence>